<sequence length="174" mass="20537">MNIDQNTKATFYQYRLLKKALFPKPLIVSLLVLPLICLIAEIISLGPFSILTFIVAAPIALWIQFVICRSVIIIVSHSYRPKWHFSWRMPWFGYIPVQYISYSTYKKAHLHYIWIGFALIAVLSPWSPTSLIVSLFFWHLWLLFPRLYSFIVLFGQRKDGMLKLTDQELSYYIQ</sequence>
<proteinExistence type="predicted"/>
<protein>
    <recommendedName>
        <fullName evidence="4">Transposase</fullName>
    </recommendedName>
</protein>
<comment type="caution">
    <text evidence="2">The sequence shown here is derived from an EMBL/GenBank/DDBJ whole genome shotgun (WGS) entry which is preliminary data.</text>
</comment>
<organism evidence="2 3">
    <name type="scientific">Paenibacillus physcomitrellae</name>
    <dbReference type="NCBI Taxonomy" id="1619311"/>
    <lineage>
        <taxon>Bacteria</taxon>
        <taxon>Bacillati</taxon>
        <taxon>Bacillota</taxon>
        <taxon>Bacilli</taxon>
        <taxon>Bacillales</taxon>
        <taxon>Paenibacillaceae</taxon>
        <taxon>Paenibacillus</taxon>
    </lineage>
</organism>
<evidence type="ECO:0000313" key="3">
    <source>
        <dbReference type="Proteomes" id="UP000609323"/>
    </source>
</evidence>
<dbReference type="RefSeq" id="WP_094094726.1">
    <property type="nucleotide sequence ID" value="NZ_BMHF01000022.1"/>
</dbReference>
<keyword evidence="3" id="KW-1185">Reference proteome</keyword>
<evidence type="ECO:0000313" key="2">
    <source>
        <dbReference type="EMBL" id="GGA51280.1"/>
    </source>
</evidence>
<feature type="transmembrane region" description="Helical" evidence="1">
    <location>
        <begin position="21"/>
        <end position="44"/>
    </location>
</feature>
<gene>
    <name evidence="2" type="ORF">GCM10010917_40650</name>
</gene>
<keyword evidence="1" id="KW-1133">Transmembrane helix</keyword>
<keyword evidence="1" id="KW-0472">Membrane</keyword>
<reference evidence="3" key="1">
    <citation type="journal article" date="2019" name="Int. J. Syst. Evol. Microbiol.">
        <title>The Global Catalogue of Microorganisms (GCM) 10K type strain sequencing project: providing services to taxonomists for standard genome sequencing and annotation.</title>
        <authorList>
            <consortium name="The Broad Institute Genomics Platform"/>
            <consortium name="The Broad Institute Genome Sequencing Center for Infectious Disease"/>
            <person name="Wu L."/>
            <person name="Ma J."/>
        </authorList>
    </citation>
    <scope>NUCLEOTIDE SEQUENCE [LARGE SCALE GENOMIC DNA]</scope>
    <source>
        <strain evidence="3">CGMCC 1.15044</strain>
    </source>
</reference>
<feature type="transmembrane region" description="Helical" evidence="1">
    <location>
        <begin position="132"/>
        <end position="154"/>
    </location>
</feature>
<keyword evidence="1" id="KW-0812">Transmembrane</keyword>
<evidence type="ECO:0008006" key="4">
    <source>
        <dbReference type="Google" id="ProtNLM"/>
    </source>
</evidence>
<dbReference type="EMBL" id="BMHF01000022">
    <property type="protein sequence ID" value="GGA51280.1"/>
    <property type="molecule type" value="Genomic_DNA"/>
</dbReference>
<feature type="transmembrane region" description="Helical" evidence="1">
    <location>
        <begin position="109"/>
        <end position="126"/>
    </location>
</feature>
<dbReference type="Proteomes" id="UP000609323">
    <property type="component" value="Unassembled WGS sequence"/>
</dbReference>
<feature type="transmembrane region" description="Helical" evidence="1">
    <location>
        <begin position="50"/>
        <end position="75"/>
    </location>
</feature>
<evidence type="ECO:0000256" key="1">
    <source>
        <dbReference type="SAM" id="Phobius"/>
    </source>
</evidence>
<accession>A0ABQ1GWF0</accession>
<name>A0ABQ1GWF0_9BACL</name>